<evidence type="ECO:0000256" key="2">
    <source>
        <dbReference type="ARBA" id="ARBA00023125"/>
    </source>
</evidence>
<accession>A0ABS8KY33</accession>
<organism evidence="5 6">
    <name type="scientific">Reyranella aquatilis</name>
    <dbReference type="NCBI Taxonomy" id="2035356"/>
    <lineage>
        <taxon>Bacteria</taxon>
        <taxon>Pseudomonadati</taxon>
        <taxon>Pseudomonadota</taxon>
        <taxon>Alphaproteobacteria</taxon>
        <taxon>Hyphomicrobiales</taxon>
        <taxon>Reyranellaceae</taxon>
        <taxon>Reyranella</taxon>
    </lineage>
</organism>
<keyword evidence="2" id="KW-0238">DNA-binding</keyword>
<dbReference type="PANTHER" id="PTHR44688:SF16">
    <property type="entry name" value="DNA-BINDING TRANSCRIPTIONAL ACTIVATOR DEVR_DOSR"/>
    <property type="match status" value="1"/>
</dbReference>
<sequence>MGTRRIPRIAVVTMGHAPRPDVMEELRPLLGEATLDEFGALDNDSDRLIAKSAPCRDELSYLTRLRDGRHVIVEAGFVTSRTEALVTKLDGQNFDLIILAMTGMRARLATRTPLIHGQDALDAWISALTASNSRIGIIFPLASQQSAASESDYGTMLKSSLASIGGNQSSDLTQAIDRVSGADLIVMNSVGYTGEMAQQVERTSGKPVVTACRIIGSTARLRLSEIAGKPLDLQAATYTGAELLRRLPQPALETLTRRETEVLVQVLEGAANKSIARALGISHRTVEIHRARAMLKLSATSTPELIRRALRQPER</sequence>
<dbReference type="PANTHER" id="PTHR44688">
    <property type="entry name" value="DNA-BINDING TRANSCRIPTIONAL ACTIVATOR DEVR_DOSR"/>
    <property type="match status" value="1"/>
</dbReference>
<dbReference type="Gene3D" id="1.10.10.10">
    <property type="entry name" value="Winged helix-like DNA-binding domain superfamily/Winged helix DNA-binding domain"/>
    <property type="match status" value="1"/>
</dbReference>
<dbReference type="CDD" id="cd06170">
    <property type="entry name" value="LuxR_C_like"/>
    <property type="match status" value="1"/>
</dbReference>
<dbReference type="PROSITE" id="PS00622">
    <property type="entry name" value="HTH_LUXR_1"/>
    <property type="match status" value="1"/>
</dbReference>
<dbReference type="InterPro" id="IPR016032">
    <property type="entry name" value="Sig_transdc_resp-reg_C-effctor"/>
</dbReference>
<evidence type="ECO:0000256" key="1">
    <source>
        <dbReference type="ARBA" id="ARBA00023015"/>
    </source>
</evidence>
<dbReference type="Proteomes" id="UP001198862">
    <property type="component" value="Unassembled WGS sequence"/>
</dbReference>
<dbReference type="Pfam" id="PF07302">
    <property type="entry name" value="AroM"/>
    <property type="match status" value="1"/>
</dbReference>
<dbReference type="SMART" id="SM00421">
    <property type="entry name" value="HTH_LUXR"/>
    <property type="match status" value="1"/>
</dbReference>
<reference evidence="5 6" key="1">
    <citation type="submission" date="2021-11" db="EMBL/GenBank/DDBJ databases">
        <authorList>
            <person name="Lee D.-H."/>
            <person name="Kim S.-B."/>
        </authorList>
    </citation>
    <scope>NUCLEOTIDE SEQUENCE [LARGE SCALE GENOMIC DNA]</scope>
    <source>
        <strain evidence="5 6">KCTC 52223</strain>
    </source>
</reference>
<dbReference type="Pfam" id="PF00196">
    <property type="entry name" value="GerE"/>
    <property type="match status" value="1"/>
</dbReference>
<protein>
    <submittedName>
        <fullName evidence="5">AroM family protein</fullName>
    </submittedName>
</protein>
<dbReference type="PRINTS" id="PR00038">
    <property type="entry name" value="HTHLUXR"/>
</dbReference>
<evidence type="ECO:0000313" key="5">
    <source>
        <dbReference type="EMBL" id="MCC8431003.1"/>
    </source>
</evidence>
<proteinExistence type="predicted"/>
<feature type="domain" description="HTH luxR-type" evidence="4">
    <location>
        <begin position="248"/>
        <end position="313"/>
    </location>
</feature>
<dbReference type="PROSITE" id="PS50043">
    <property type="entry name" value="HTH_LUXR_2"/>
    <property type="match status" value="1"/>
</dbReference>
<evidence type="ECO:0000256" key="3">
    <source>
        <dbReference type="ARBA" id="ARBA00023163"/>
    </source>
</evidence>
<keyword evidence="6" id="KW-1185">Reference proteome</keyword>
<dbReference type="SUPFAM" id="SSF46894">
    <property type="entry name" value="C-terminal effector domain of the bipartite response regulators"/>
    <property type="match status" value="1"/>
</dbReference>
<dbReference type="RefSeq" id="WP_230552157.1">
    <property type="nucleotide sequence ID" value="NZ_JAJISD010000008.1"/>
</dbReference>
<dbReference type="InterPro" id="IPR010843">
    <property type="entry name" value="Uncharacterised_AroM"/>
</dbReference>
<comment type="caution">
    <text evidence="5">The sequence shown here is derived from an EMBL/GenBank/DDBJ whole genome shotgun (WGS) entry which is preliminary data.</text>
</comment>
<dbReference type="EMBL" id="JAJISD010000008">
    <property type="protein sequence ID" value="MCC8431003.1"/>
    <property type="molecule type" value="Genomic_DNA"/>
</dbReference>
<dbReference type="InterPro" id="IPR036388">
    <property type="entry name" value="WH-like_DNA-bd_sf"/>
</dbReference>
<keyword evidence="3" id="KW-0804">Transcription</keyword>
<gene>
    <name evidence="5" type="ORF">LJ725_18670</name>
</gene>
<evidence type="ECO:0000259" key="4">
    <source>
        <dbReference type="PROSITE" id="PS50043"/>
    </source>
</evidence>
<keyword evidence="1" id="KW-0805">Transcription regulation</keyword>
<name>A0ABS8KY33_9HYPH</name>
<evidence type="ECO:0000313" key="6">
    <source>
        <dbReference type="Proteomes" id="UP001198862"/>
    </source>
</evidence>
<dbReference type="InterPro" id="IPR000792">
    <property type="entry name" value="Tscrpt_reg_LuxR_C"/>
</dbReference>